<evidence type="ECO:0000256" key="5">
    <source>
        <dbReference type="ARBA" id="ARBA00022801"/>
    </source>
</evidence>
<dbReference type="PANTHER" id="PTHR37311:SF1">
    <property type="entry name" value="2-PHOSPHOSULFOLACTATE PHOSPHATASE-RELATED"/>
    <property type="match status" value="1"/>
</dbReference>
<name>K9VIC8_9CYAN</name>
<evidence type="ECO:0000256" key="4">
    <source>
        <dbReference type="ARBA" id="ARBA00021948"/>
    </source>
</evidence>
<dbReference type="GO" id="GO:0050545">
    <property type="term" value="F:sulfopyruvate decarboxylase activity"/>
    <property type="evidence" value="ECO:0007669"/>
    <property type="project" value="TreeGrafter"/>
</dbReference>
<evidence type="ECO:0000256" key="3">
    <source>
        <dbReference type="ARBA" id="ARBA00012953"/>
    </source>
</evidence>
<comment type="catalytic activity">
    <reaction evidence="7 8">
        <text>(2R)-O-phospho-3-sulfolactate + H2O = (2R)-3-sulfolactate + phosphate</text>
        <dbReference type="Rhea" id="RHEA:23416"/>
        <dbReference type="ChEBI" id="CHEBI:15377"/>
        <dbReference type="ChEBI" id="CHEBI:15597"/>
        <dbReference type="ChEBI" id="CHEBI:43474"/>
        <dbReference type="ChEBI" id="CHEBI:58738"/>
        <dbReference type="EC" id="3.1.3.71"/>
    </reaction>
</comment>
<dbReference type="FunFam" id="3.90.1560.10:FF:000001">
    <property type="entry name" value="Probable 2-phosphosulfolactate phosphatase"/>
    <property type="match status" value="1"/>
</dbReference>
<proteinExistence type="inferred from homology"/>
<dbReference type="InterPro" id="IPR036702">
    <property type="entry name" value="ComB-like_sf"/>
</dbReference>
<evidence type="ECO:0000256" key="8">
    <source>
        <dbReference type="HAMAP-Rule" id="MF_00490"/>
    </source>
</evidence>
<reference evidence="9 10" key="1">
    <citation type="submission" date="2012-05" db="EMBL/GenBank/DDBJ databases">
        <title>Finished chromosome of genome of Oscillatoria sp. PCC 7112.</title>
        <authorList>
            <consortium name="US DOE Joint Genome Institute"/>
            <person name="Gugger M."/>
            <person name="Coursin T."/>
            <person name="Rippka R."/>
            <person name="Tandeau De Marsac N."/>
            <person name="Huntemann M."/>
            <person name="Wei C.-L."/>
            <person name="Han J."/>
            <person name="Detter J.C."/>
            <person name="Han C."/>
            <person name="Tapia R."/>
            <person name="Davenport K."/>
            <person name="Daligault H."/>
            <person name="Erkkila T."/>
            <person name="Gu W."/>
            <person name="Munk A.C.C."/>
            <person name="Teshima H."/>
            <person name="Xu Y."/>
            <person name="Chain P."/>
            <person name="Chen A."/>
            <person name="Krypides N."/>
            <person name="Mavromatis K."/>
            <person name="Markowitz V."/>
            <person name="Szeto E."/>
            <person name="Ivanova N."/>
            <person name="Mikhailova N."/>
            <person name="Ovchinnikova G."/>
            <person name="Pagani I."/>
            <person name="Pati A."/>
            <person name="Goodwin L."/>
            <person name="Peters L."/>
            <person name="Pitluck S."/>
            <person name="Woyke T."/>
            <person name="Kerfeld C."/>
        </authorList>
    </citation>
    <scope>NUCLEOTIDE SEQUENCE [LARGE SCALE GENOMIC DNA]</scope>
    <source>
        <strain evidence="9 10">PCC 7112</strain>
    </source>
</reference>
<protein>
    <recommendedName>
        <fullName evidence="4 8">Probable 2-phosphosulfolactate phosphatase</fullName>
        <ecNumber evidence="3 8">3.1.3.71</ecNumber>
    </recommendedName>
</protein>
<dbReference type="PANTHER" id="PTHR37311">
    <property type="entry name" value="2-PHOSPHOSULFOLACTATE PHOSPHATASE-RELATED"/>
    <property type="match status" value="1"/>
</dbReference>
<dbReference type="GO" id="GO:0050532">
    <property type="term" value="F:2-phosphosulfolactate phosphatase activity"/>
    <property type="evidence" value="ECO:0007669"/>
    <property type="project" value="UniProtKB-UniRule"/>
</dbReference>
<gene>
    <name evidence="8" type="primary">comB</name>
    <name evidence="9" type="ORF">Osc7112_2869</name>
</gene>
<dbReference type="EC" id="3.1.3.71" evidence="3 8"/>
<dbReference type="STRING" id="179408.Osc7112_2869"/>
<dbReference type="SUPFAM" id="SSF142823">
    <property type="entry name" value="ComB-like"/>
    <property type="match status" value="1"/>
</dbReference>
<keyword evidence="5 8" id="KW-0378">Hydrolase</keyword>
<evidence type="ECO:0000256" key="1">
    <source>
        <dbReference type="ARBA" id="ARBA00001946"/>
    </source>
</evidence>
<evidence type="ECO:0000313" key="10">
    <source>
        <dbReference type="Proteomes" id="UP000010478"/>
    </source>
</evidence>
<dbReference type="NCBIfam" id="NF002056">
    <property type="entry name" value="PRK00886.1-5"/>
    <property type="match status" value="1"/>
</dbReference>
<dbReference type="Proteomes" id="UP000010478">
    <property type="component" value="Chromosome"/>
</dbReference>
<dbReference type="HAMAP" id="MF_00490">
    <property type="entry name" value="ComB"/>
    <property type="match status" value="1"/>
</dbReference>
<dbReference type="Gene3D" id="3.90.1560.10">
    <property type="entry name" value="ComB-like"/>
    <property type="match status" value="1"/>
</dbReference>
<keyword evidence="10" id="KW-1185">Reference proteome</keyword>
<dbReference type="HOGENOM" id="CLU_070028_0_1_3"/>
<dbReference type="eggNOG" id="COG2045">
    <property type="taxonomic scope" value="Bacteria"/>
</dbReference>
<dbReference type="AlphaFoldDB" id="K9VIC8"/>
<comment type="cofactor">
    <cofactor evidence="1 8">
        <name>Mg(2+)</name>
        <dbReference type="ChEBI" id="CHEBI:18420"/>
    </cofactor>
</comment>
<dbReference type="Pfam" id="PF04029">
    <property type="entry name" value="2-ph_phosp"/>
    <property type="match status" value="1"/>
</dbReference>
<accession>K9VIC8</accession>
<sequence length="263" mass="28539">MKLFIYHTPELTPADKMPACAIAVDVLRATTTMATALNNGAEAVQVFSDLDKLMASSEKWPADKRIRAGERGGSKVDGFDMGNSPFDCTPEKVTGKRIFISTTNGTRALERVQAAATVLTAALINRKSVVQFLLNKQPETIWIVGSGWEGGYSLEDTVCAGAIAQSLLAESGIPASDFAGNDEVFAAIALYLHWQDRLHELLERASHGQRLLGLGVIEDLKYCAQTDTLDVLPVQREPGVLVKSDFKIPPANFWDISSEKTAN</sequence>
<dbReference type="InterPro" id="IPR005238">
    <property type="entry name" value="ComB-like"/>
</dbReference>
<keyword evidence="6 8" id="KW-0460">Magnesium</keyword>
<dbReference type="OrthoDB" id="4913at2"/>
<dbReference type="GO" id="GO:0000287">
    <property type="term" value="F:magnesium ion binding"/>
    <property type="evidence" value="ECO:0007669"/>
    <property type="project" value="UniProtKB-UniRule"/>
</dbReference>
<evidence type="ECO:0000256" key="7">
    <source>
        <dbReference type="ARBA" id="ARBA00033711"/>
    </source>
</evidence>
<organism evidence="9 10">
    <name type="scientific">Phormidium nigroviride PCC 7112</name>
    <dbReference type="NCBI Taxonomy" id="179408"/>
    <lineage>
        <taxon>Bacteria</taxon>
        <taxon>Bacillati</taxon>
        <taxon>Cyanobacteriota</taxon>
        <taxon>Cyanophyceae</taxon>
        <taxon>Oscillatoriophycideae</taxon>
        <taxon>Oscillatoriales</taxon>
        <taxon>Oscillatoriaceae</taxon>
        <taxon>Phormidium</taxon>
    </lineage>
</organism>
<dbReference type="RefSeq" id="WP_015176552.1">
    <property type="nucleotide sequence ID" value="NC_019729.1"/>
</dbReference>
<evidence type="ECO:0000256" key="6">
    <source>
        <dbReference type="ARBA" id="ARBA00022842"/>
    </source>
</evidence>
<comment type="similarity">
    <text evidence="2 8">Belongs to the ComB family.</text>
</comment>
<dbReference type="EMBL" id="CP003614">
    <property type="protein sequence ID" value="AFZ07269.1"/>
    <property type="molecule type" value="Genomic_DNA"/>
</dbReference>
<evidence type="ECO:0000256" key="2">
    <source>
        <dbReference type="ARBA" id="ARBA00009997"/>
    </source>
</evidence>
<evidence type="ECO:0000313" key="9">
    <source>
        <dbReference type="EMBL" id="AFZ07269.1"/>
    </source>
</evidence>
<dbReference type="KEGG" id="oni:Osc7112_2869"/>